<dbReference type="InterPro" id="IPR050809">
    <property type="entry name" value="UgpAE/MalFG_permease"/>
</dbReference>
<dbReference type="CDD" id="cd06261">
    <property type="entry name" value="TM_PBP2"/>
    <property type="match status" value="1"/>
</dbReference>
<dbReference type="InterPro" id="IPR000515">
    <property type="entry name" value="MetI-like"/>
</dbReference>
<protein>
    <submittedName>
        <fullName evidence="9">ABC transporter permease subunit</fullName>
    </submittedName>
</protein>
<evidence type="ECO:0000256" key="6">
    <source>
        <dbReference type="ARBA" id="ARBA00023136"/>
    </source>
</evidence>
<dbReference type="SUPFAM" id="SSF161098">
    <property type="entry name" value="MetI-like"/>
    <property type="match status" value="1"/>
</dbReference>
<evidence type="ECO:0000256" key="1">
    <source>
        <dbReference type="ARBA" id="ARBA00004651"/>
    </source>
</evidence>
<reference evidence="9" key="1">
    <citation type="submission" date="2022-10" db="EMBL/GenBank/DDBJ databases">
        <title>Vagococcus sp. isolated from poultry meat.</title>
        <authorList>
            <person name="Johansson P."/>
            <person name="Bjorkroth J."/>
        </authorList>
    </citation>
    <scope>NUCLEOTIDE SEQUENCE</scope>
    <source>
        <strain evidence="9">PNs007</strain>
    </source>
</reference>
<feature type="domain" description="ABC transmembrane type-1" evidence="8">
    <location>
        <begin position="89"/>
        <end position="306"/>
    </location>
</feature>
<evidence type="ECO:0000259" key="8">
    <source>
        <dbReference type="PROSITE" id="PS50928"/>
    </source>
</evidence>
<name>A0ABT5WZP5_9ENTE</name>
<dbReference type="InterPro" id="IPR035906">
    <property type="entry name" value="MetI-like_sf"/>
</dbReference>
<gene>
    <name evidence="9" type="ORF">OL233_02865</name>
</gene>
<feature type="transmembrane region" description="Helical" evidence="7">
    <location>
        <begin position="285"/>
        <end position="304"/>
    </location>
</feature>
<keyword evidence="2 7" id="KW-0813">Transport</keyword>
<proteinExistence type="inferred from homology"/>
<dbReference type="Gene3D" id="1.10.3720.10">
    <property type="entry name" value="MetI-like"/>
    <property type="match status" value="1"/>
</dbReference>
<dbReference type="PANTHER" id="PTHR43227:SF11">
    <property type="entry name" value="BLL4140 PROTEIN"/>
    <property type="match status" value="1"/>
</dbReference>
<dbReference type="Proteomes" id="UP001147148">
    <property type="component" value="Unassembled WGS sequence"/>
</dbReference>
<evidence type="ECO:0000256" key="7">
    <source>
        <dbReference type="RuleBase" id="RU363032"/>
    </source>
</evidence>
<evidence type="ECO:0000256" key="5">
    <source>
        <dbReference type="ARBA" id="ARBA00022989"/>
    </source>
</evidence>
<comment type="similarity">
    <text evidence="7">Belongs to the binding-protein-dependent transport system permease family.</text>
</comment>
<dbReference type="PROSITE" id="PS50928">
    <property type="entry name" value="ABC_TM1"/>
    <property type="match status" value="1"/>
</dbReference>
<organism evidence="9 10">
    <name type="scientific">Vagococcus proximus</name>
    <dbReference type="NCBI Taxonomy" id="2991417"/>
    <lineage>
        <taxon>Bacteria</taxon>
        <taxon>Bacillati</taxon>
        <taxon>Bacillota</taxon>
        <taxon>Bacilli</taxon>
        <taxon>Lactobacillales</taxon>
        <taxon>Enterococcaceae</taxon>
        <taxon>Vagococcus</taxon>
    </lineage>
</organism>
<comment type="caution">
    <text evidence="9">The sequence shown here is derived from an EMBL/GenBank/DDBJ whole genome shotgun (WGS) entry which is preliminary data.</text>
</comment>
<keyword evidence="5 7" id="KW-1133">Transmembrane helix</keyword>
<evidence type="ECO:0000256" key="3">
    <source>
        <dbReference type="ARBA" id="ARBA00022475"/>
    </source>
</evidence>
<keyword evidence="4 7" id="KW-0812">Transmembrane</keyword>
<keyword evidence="3" id="KW-1003">Cell membrane</keyword>
<feature type="transmembrane region" description="Helical" evidence="7">
    <location>
        <begin position="230"/>
        <end position="249"/>
    </location>
</feature>
<feature type="transmembrane region" description="Helical" evidence="7">
    <location>
        <begin position="126"/>
        <end position="149"/>
    </location>
</feature>
<keyword evidence="10" id="KW-1185">Reference proteome</keyword>
<sequence>MSKSTGIKVFFHKKLRTFSKNKLLLVFCLPAFTIYFLLSYLPMFGALVAFKQYTISPDGGFFKSLMDSPWIGFKNFEFLFKSSNAFVIVRNTLAYNILFIILGIIIPLTVALLLHELLNKFAAKFYQTVMFLPYFLSWVIVSYCLFAFISPDKGLINNILQSLGFDKVSWYTNPKYWPQIIIFFNQWKGLGYGTVIYLAAITGIDKTYYEAAVLDGASKWRQMKEITIPMLRPVITILFILAVGGIFRADFGLFYQLPMNSGPLFGVTDVIDTYVYRALMETGDIGMSSAAGLFQSLVGAVLIITANKIVKKFDPGQELY</sequence>
<evidence type="ECO:0000313" key="10">
    <source>
        <dbReference type="Proteomes" id="UP001147148"/>
    </source>
</evidence>
<dbReference type="PANTHER" id="PTHR43227">
    <property type="entry name" value="BLL4140 PROTEIN"/>
    <property type="match status" value="1"/>
</dbReference>
<keyword evidence="6 7" id="KW-0472">Membrane</keyword>
<comment type="subcellular location">
    <subcellularLocation>
        <location evidence="1 7">Cell membrane</location>
        <topology evidence="1 7">Multi-pass membrane protein</topology>
    </subcellularLocation>
</comment>
<evidence type="ECO:0000313" key="9">
    <source>
        <dbReference type="EMBL" id="MDF0479219.1"/>
    </source>
</evidence>
<dbReference type="RefSeq" id="WP_275470875.1">
    <property type="nucleotide sequence ID" value="NZ_JAPDSH010000002.1"/>
</dbReference>
<feature type="transmembrane region" description="Helical" evidence="7">
    <location>
        <begin position="190"/>
        <end position="209"/>
    </location>
</feature>
<feature type="transmembrane region" description="Helical" evidence="7">
    <location>
        <begin position="23"/>
        <end position="50"/>
    </location>
</feature>
<evidence type="ECO:0000256" key="2">
    <source>
        <dbReference type="ARBA" id="ARBA00022448"/>
    </source>
</evidence>
<accession>A0ABT5WZP5</accession>
<dbReference type="EMBL" id="JAPDSH010000002">
    <property type="protein sequence ID" value="MDF0479219.1"/>
    <property type="molecule type" value="Genomic_DNA"/>
</dbReference>
<feature type="transmembrane region" description="Helical" evidence="7">
    <location>
        <begin position="93"/>
        <end position="114"/>
    </location>
</feature>
<dbReference type="Pfam" id="PF00528">
    <property type="entry name" value="BPD_transp_1"/>
    <property type="match status" value="1"/>
</dbReference>
<evidence type="ECO:0000256" key="4">
    <source>
        <dbReference type="ARBA" id="ARBA00022692"/>
    </source>
</evidence>